<proteinExistence type="predicted"/>
<dbReference type="GO" id="GO:0000785">
    <property type="term" value="C:chromatin"/>
    <property type="evidence" value="ECO:0007669"/>
    <property type="project" value="TreeGrafter"/>
</dbReference>
<dbReference type="PANTHER" id="PTHR13742">
    <property type="entry name" value="RETINOBLASTOMA-ASSOCIATED PROTEIN RB -RELATED"/>
    <property type="match status" value="1"/>
</dbReference>
<organism evidence="2 3">
    <name type="scientific">Apolygus lucorum</name>
    <name type="common">Small green plant bug</name>
    <name type="synonym">Lygocoris lucorum</name>
    <dbReference type="NCBI Taxonomy" id="248454"/>
    <lineage>
        <taxon>Eukaryota</taxon>
        <taxon>Metazoa</taxon>
        <taxon>Ecdysozoa</taxon>
        <taxon>Arthropoda</taxon>
        <taxon>Hexapoda</taxon>
        <taxon>Insecta</taxon>
        <taxon>Pterygota</taxon>
        <taxon>Neoptera</taxon>
        <taxon>Paraneoptera</taxon>
        <taxon>Hemiptera</taxon>
        <taxon>Heteroptera</taxon>
        <taxon>Panheteroptera</taxon>
        <taxon>Cimicomorpha</taxon>
        <taxon>Miridae</taxon>
        <taxon>Mirini</taxon>
        <taxon>Apolygus</taxon>
    </lineage>
</organism>
<dbReference type="Proteomes" id="UP000466442">
    <property type="component" value="Unassembled WGS sequence"/>
</dbReference>
<dbReference type="GO" id="GO:0030154">
    <property type="term" value="P:cell differentiation"/>
    <property type="evidence" value="ECO:0007669"/>
    <property type="project" value="TreeGrafter"/>
</dbReference>
<feature type="domain" description="Retinoblastoma-associated protein N-terminal" evidence="1">
    <location>
        <begin position="136"/>
        <end position="187"/>
    </location>
</feature>
<dbReference type="InterPro" id="IPR024599">
    <property type="entry name" value="RB_N"/>
</dbReference>
<evidence type="ECO:0000313" key="3">
    <source>
        <dbReference type="Proteomes" id="UP000466442"/>
    </source>
</evidence>
<comment type="caution">
    <text evidence="2">The sequence shown here is derived from an EMBL/GenBank/DDBJ whole genome shotgun (WGS) entry which is preliminary data.</text>
</comment>
<dbReference type="GO" id="GO:0000977">
    <property type="term" value="F:RNA polymerase II transcription regulatory region sequence-specific DNA binding"/>
    <property type="evidence" value="ECO:0007669"/>
    <property type="project" value="TreeGrafter"/>
</dbReference>
<dbReference type="EMBL" id="WIXP02000002">
    <property type="protein sequence ID" value="KAF6215614.1"/>
    <property type="molecule type" value="Genomic_DNA"/>
</dbReference>
<gene>
    <name evidence="2" type="ORF">GE061_010370</name>
</gene>
<accession>A0A8S9Y451</accession>
<dbReference type="OrthoDB" id="844594at2759"/>
<dbReference type="GO" id="GO:0005667">
    <property type="term" value="C:transcription regulator complex"/>
    <property type="evidence" value="ECO:0007669"/>
    <property type="project" value="TreeGrafter"/>
</dbReference>
<dbReference type="GO" id="GO:2000134">
    <property type="term" value="P:negative regulation of G1/S transition of mitotic cell cycle"/>
    <property type="evidence" value="ECO:0007669"/>
    <property type="project" value="TreeGrafter"/>
</dbReference>
<dbReference type="AlphaFoldDB" id="A0A8S9Y451"/>
<dbReference type="GO" id="GO:0006357">
    <property type="term" value="P:regulation of transcription by RNA polymerase II"/>
    <property type="evidence" value="ECO:0007669"/>
    <property type="project" value="InterPro"/>
</dbReference>
<dbReference type="Pfam" id="PF11934">
    <property type="entry name" value="DUF3452"/>
    <property type="match status" value="1"/>
</dbReference>
<protein>
    <recommendedName>
        <fullName evidence="1">Retinoblastoma-associated protein N-terminal domain-containing protein</fullName>
    </recommendedName>
</protein>
<sequence length="188" mass="21470">MSSEEKKRLPAVGSGEEGRGRMWFRGIRKWTRIHDLATMKTGAIERTVKEKKKDFAYGMFTLGLSEDVEKKLLKTHNENIKALNLDKSSASEAWKSLLEISDSYILEGEPLHWLGCTTYIACKSSFTPTVSKPNVVVQGNLVSLTRLLRIIDLSLIDFFLKMRKCSALLSLPDDFKDHMEKLERNFNL</sequence>
<keyword evidence="3" id="KW-1185">Reference proteome</keyword>
<evidence type="ECO:0000313" key="2">
    <source>
        <dbReference type="EMBL" id="KAF6215614.1"/>
    </source>
</evidence>
<evidence type="ECO:0000259" key="1">
    <source>
        <dbReference type="Pfam" id="PF11934"/>
    </source>
</evidence>
<dbReference type="PANTHER" id="PTHR13742:SF17">
    <property type="entry name" value="RE32990P-RELATED"/>
    <property type="match status" value="1"/>
</dbReference>
<dbReference type="InterPro" id="IPR028309">
    <property type="entry name" value="RB_fam"/>
</dbReference>
<reference evidence="2" key="1">
    <citation type="journal article" date="2021" name="Mol. Ecol. Resour.">
        <title>Apolygus lucorum genome provides insights into omnivorousness and mesophyll feeding.</title>
        <authorList>
            <person name="Liu Y."/>
            <person name="Liu H."/>
            <person name="Wang H."/>
            <person name="Huang T."/>
            <person name="Liu B."/>
            <person name="Yang B."/>
            <person name="Yin L."/>
            <person name="Li B."/>
            <person name="Zhang Y."/>
            <person name="Zhang S."/>
            <person name="Jiang F."/>
            <person name="Zhang X."/>
            <person name="Ren Y."/>
            <person name="Wang B."/>
            <person name="Wang S."/>
            <person name="Lu Y."/>
            <person name="Wu K."/>
            <person name="Fan W."/>
            <person name="Wang G."/>
        </authorList>
    </citation>
    <scope>NUCLEOTIDE SEQUENCE</scope>
    <source>
        <strain evidence="2">12Hb</strain>
    </source>
</reference>
<name>A0A8S9Y451_APOLU</name>